<dbReference type="AlphaFoldDB" id="A0AAW2VDK4"/>
<proteinExistence type="predicted"/>
<reference evidence="1" key="2">
    <citation type="journal article" date="2024" name="Plant">
        <title>Genomic evolution and insights into agronomic trait innovations of Sesamum species.</title>
        <authorList>
            <person name="Miao H."/>
            <person name="Wang L."/>
            <person name="Qu L."/>
            <person name="Liu H."/>
            <person name="Sun Y."/>
            <person name="Le M."/>
            <person name="Wang Q."/>
            <person name="Wei S."/>
            <person name="Zheng Y."/>
            <person name="Lin W."/>
            <person name="Duan Y."/>
            <person name="Cao H."/>
            <person name="Xiong S."/>
            <person name="Wang X."/>
            <person name="Wei L."/>
            <person name="Li C."/>
            <person name="Ma Q."/>
            <person name="Ju M."/>
            <person name="Zhao R."/>
            <person name="Li G."/>
            <person name="Mu C."/>
            <person name="Tian Q."/>
            <person name="Mei H."/>
            <person name="Zhang T."/>
            <person name="Gao T."/>
            <person name="Zhang H."/>
        </authorList>
    </citation>
    <scope>NUCLEOTIDE SEQUENCE</scope>
    <source>
        <strain evidence="1">KEN1</strain>
    </source>
</reference>
<reference evidence="1" key="1">
    <citation type="submission" date="2020-06" db="EMBL/GenBank/DDBJ databases">
        <authorList>
            <person name="Li T."/>
            <person name="Hu X."/>
            <person name="Zhang T."/>
            <person name="Song X."/>
            <person name="Zhang H."/>
            <person name="Dai N."/>
            <person name="Sheng W."/>
            <person name="Hou X."/>
            <person name="Wei L."/>
        </authorList>
    </citation>
    <scope>NUCLEOTIDE SEQUENCE</scope>
    <source>
        <strain evidence="1">KEN1</strain>
        <tissue evidence="1">Leaf</tissue>
    </source>
</reference>
<evidence type="ECO:0000313" key="1">
    <source>
        <dbReference type="EMBL" id="KAL0427313.1"/>
    </source>
</evidence>
<comment type="caution">
    <text evidence="1">The sequence shown here is derived from an EMBL/GenBank/DDBJ whole genome shotgun (WGS) entry which is preliminary data.</text>
</comment>
<protein>
    <submittedName>
        <fullName evidence="1">Uncharacterized protein</fullName>
    </submittedName>
</protein>
<dbReference type="EMBL" id="JACGWN010000010">
    <property type="protein sequence ID" value="KAL0427313.1"/>
    <property type="molecule type" value="Genomic_DNA"/>
</dbReference>
<sequence length="110" mass="12679">MHPDALLHQISKQRYFLGSNFFDATTGSSPSYTWCSLLRSRELLATGVRWRIGDEQAATIEGHPWFPRAHLFQLIAKPKTLLNWAKVPELITPEKDGRKTSFCLNSYQWT</sequence>
<organism evidence="1">
    <name type="scientific">Sesamum latifolium</name>
    <dbReference type="NCBI Taxonomy" id="2727402"/>
    <lineage>
        <taxon>Eukaryota</taxon>
        <taxon>Viridiplantae</taxon>
        <taxon>Streptophyta</taxon>
        <taxon>Embryophyta</taxon>
        <taxon>Tracheophyta</taxon>
        <taxon>Spermatophyta</taxon>
        <taxon>Magnoliopsida</taxon>
        <taxon>eudicotyledons</taxon>
        <taxon>Gunneridae</taxon>
        <taxon>Pentapetalae</taxon>
        <taxon>asterids</taxon>
        <taxon>lamiids</taxon>
        <taxon>Lamiales</taxon>
        <taxon>Pedaliaceae</taxon>
        <taxon>Sesamum</taxon>
    </lineage>
</organism>
<gene>
    <name evidence="1" type="ORF">Slati_2906100</name>
</gene>
<name>A0AAW2VDK4_9LAMI</name>
<accession>A0AAW2VDK4</accession>